<accession>A0A2N3LJN5</accession>
<dbReference type="InterPro" id="IPR050367">
    <property type="entry name" value="APC_superfamily"/>
</dbReference>
<evidence type="ECO:0000256" key="2">
    <source>
        <dbReference type="ARBA" id="ARBA00022475"/>
    </source>
</evidence>
<keyword evidence="4 6" id="KW-1133">Transmembrane helix</keyword>
<dbReference type="PANTHER" id="PTHR42770">
    <property type="entry name" value="AMINO ACID TRANSPORTER-RELATED"/>
    <property type="match status" value="1"/>
</dbReference>
<dbReference type="RefSeq" id="WP_101354479.1">
    <property type="nucleotide sequence ID" value="NZ_PIQO01000008.1"/>
</dbReference>
<evidence type="ECO:0000256" key="4">
    <source>
        <dbReference type="ARBA" id="ARBA00022989"/>
    </source>
</evidence>
<evidence type="ECO:0000256" key="3">
    <source>
        <dbReference type="ARBA" id="ARBA00022692"/>
    </source>
</evidence>
<comment type="subcellular location">
    <subcellularLocation>
        <location evidence="1">Cell membrane</location>
        <topology evidence="1">Multi-pass membrane protein</topology>
    </subcellularLocation>
</comment>
<proteinExistence type="predicted"/>
<dbReference type="OrthoDB" id="9762947at2"/>
<dbReference type="GO" id="GO:0022857">
    <property type="term" value="F:transmembrane transporter activity"/>
    <property type="evidence" value="ECO:0007669"/>
    <property type="project" value="InterPro"/>
</dbReference>
<keyword evidence="8" id="KW-1185">Reference proteome</keyword>
<feature type="transmembrane region" description="Helical" evidence="6">
    <location>
        <begin position="41"/>
        <end position="62"/>
    </location>
</feature>
<feature type="transmembrane region" description="Helical" evidence="6">
    <location>
        <begin position="142"/>
        <end position="159"/>
    </location>
</feature>
<feature type="transmembrane region" description="Helical" evidence="6">
    <location>
        <begin position="414"/>
        <end position="433"/>
    </location>
</feature>
<feature type="transmembrane region" description="Helical" evidence="6">
    <location>
        <begin position="102"/>
        <end position="122"/>
    </location>
</feature>
<organism evidence="7 8">
    <name type="scientific">Heyndrickxia camelliae</name>
    <dbReference type="NCBI Taxonomy" id="1707093"/>
    <lineage>
        <taxon>Bacteria</taxon>
        <taxon>Bacillati</taxon>
        <taxon>Bacillota</taxon>
        <taxon>Bacilli</taxon>
        <taxon>Bacillales</taxon>
        <taxon>Bacillaceae</taxon>
        <taxon>Heyndrickxia</taxon>
    </lineage>
</organism>
<dbReference type="AlphaFoldDB" id="A0A2N3LJN5"/>
<evidence type="ECO:0000256" key="6">
    <source>
        <dbReference type="SAM" id="Phobius"/>
    </source>
</evidence>
<comment type="caution">
    <text evidence="7">The sequence shown here is derived from an EMBL/GenBank/DDBJ whole genome shotgun (WGS) entry which is preliminary data.</text>
</comment>
<keyword evidence="3 6" id="KW-0812">Transmembrane</keyword>
<evidence type="ECO:0000313" key="8">
    <source>
        <dbReference type="Proteomes" id="UP000233440"/>
    </source>
</evidence>
<gene>
    <name evidence="7" type="ORF">CWO92_12130</name>
</gene>
<feature type="transmembrane region" description="Helical" evidence="6">
    <location>
        <begin position="299"/>
        <end position="319"/>
    </location>
</feature>
<feature type="transmembrane region" description="Helical" evidence="6">
    <location>
        <begin position="252"/>
        <end position="273"/>
    </location>
</feature>
<dbReference type="PIRSF" id="PIRSF006060">
    <property type="entry name" value="AA_transporter"/>
    <property type="match status" value="1"/>
</dbReference>
<dbReference type="PANTHER" id="PTHR42770:SF14">
    <property type="entry name" value="ARGININE_ORNITHINE ANTIPORTER-RELATED"/>
    <property type="match status" value="1"/>
</dbReference>
<protein>
    <submittedName>
        <fullName evidence="7">Arginine:ornithine antiporter</fullName>
    </submittedName>
</protein>
<dbReference type="GO" id="GO:0005886">
    <property type="term" value="C:plasma membrane"/>
    <property type="evidence" value="ECO:0007669"/>
    <property type="project" value="UniProtKB-SubCell"/>
</dbReference>
<evidence type="ECO:0000313" key="7">
    <source>
        <dbReference type="EMBL" id="PKR84774.1"/>
    </source>
</evidence>
<evidence type="ECO:0000256" key="1">
    <source>
        <dbReference type="ARBA" id="ARBA00004651"/>
    </source>
</evidence>
<feature type="transmembrane region" description="Helical" evidence="6">
    <location>
        <begin position="7"/>
        <end position="29"/>
    </location>
</feature>
<feature type="transmembrane region" description="Helical" evidence="6">
    <location>
        <begin position="439"/>
        <end position="457"/>
    </location>
</feature>
<feature type="transmembrane region" description="Helical" evidence="6">
    <location>
        <begin position="349"/>
        <end position="369"/>
    </location>
</feature>
<evidence type="ECO:0000256" key="5">
    <source>
        <dbReference type="ARBA" id="ARBA00023136"/>
    </source>
</evidence>
<keyword evidence="5 6" id="KW-0472">Membrane</keyword>
<dbReference type="Pfam" id="PF13520">
    <property type="entry name" value="AA_permease_2"/>
    <property type="match status" value="1"/>
</dbReference>
<dbReference type="Proteomes" id="UP000233440">
    <property type="component" value="Unassembled WGS sequence"/>
</dbReference>
<feature type="transmembrane region" description="Helical" evidence="6">
    <location>
        <begin position="212"/>
        <end position="231"/>
    </location>
</feature>
<sequence>METKKWGLWILTTFVIGNMVGGGIFMLPANLAQVASPTGATLAWLATGLGVFMIALVFGNLATRKPELKAGPQSYAQNLFSSPKAGKVAGYSMAWGYWAANWAATASVIISFAGYLTTFFPVMQSKKVLVTFGSFQLEYGKFVTFIICTIMLWGIQFILSKSFNAAGKLNLTATITKVIGFLLFVIVTVFVFDAANLGNAKAFVDASGNKVGLGGQVNAGAISTLWAFIGIESAVMLSNRAKSQSDVRKATMIGLIISLFIYIGITLLTMGALPQDQLKDSQKPLVDALGMVIGHNGTYIMALLALISLFGSTVGWIVVSSEVPYQAAKVGLFPKFFAKTNKSGSPIRSLSITNVLTQVFLFSTISGTVTEAYDFAIVVATLAYLIPYLVSAVYQLKLVITGETYDKIKGFRKLDGVITVLAIIYSIWVIKTGTADMKTFFLGIGLFVVGLVFYPFIMKDQKLIKETGAREVKTYAQKNRV</sequence>
<name>A0A2N3LJN5_9BACI</name>
<feature type="transmembrane region" description="Helical" evidence="6">
    <location>
        <begin position="171"/>
        <end position="192"/>
    </location>
</feature>
<reference evidence="7 8" key="1">
    <citation type="submission" date="2017-11" db="EMBL/GenBank/DDBJ databases">
        <title>Bacillus camelliae sp. nov., isolated from pu'er tea.</title>
        <authorList>
            <person name="Niu L."/>
        </authorList>
    </citation>
    <scope>NUCLEOTIDE SEQUENCE [LARGE SCALE GENOMIC DNA]</scope>
    <source>
        <strain evidence="7 8">7578-1</strain>
    </source>
</reference>
<keyword evidence="2" id="KW-1003">Cell membrane</keyword>
<dbReference type="InterPro" id="IPR002293">
    <property type="entry name" value="AA/rel_permease1"/>
</dbReference>
<dbReference type="Gene3D" id="1.20.1740.10">
    <property type="entry name" value="Amino acid/polyamine transporter I"/>
    <property type="match status" value="1"/>
</dbReference>
<dbReference type="EMBL" id="PIQO01000008">
    <property type="protein sequence ID" value="PKR84774.1"/>
    <property type="molecule type" value="Genomic_DNA"/>
</dbReference>
<feature type="transmembrane region" description="Helical" evidence="6">
    <location>
        <begin position="375"/>
        <end position="394"/>
    </location>
</feature>